<dbReference type="CDD" id="cd09272">
    <property type="entry name" value="RNase_HI_RT_Ty1"/>
    <property type="match status" value="1"/>
</dbReference>
<dbReference type="Gene3D" id="3.30.420.10">
    <property type="entry name" value="Ribonuclease H-like superfamily/Ribonuclease H"/>
    <property type="match status" value="1"/>
</dbReference>
<dbReference type="GO" id="GO:0003676">
    <property type="term" value="F:nucleic acid binding"/>
    <property type="evidence" value="ECO:0007669"/>
    <property type="project" value="InterPro"/>
</dbReference>
<dbReference type="InterPro" id="IPR054722">
    <property type="entry name" value="PolX-like_BBD"/>
</dbReference>
<feature type="domain" description="Retrovirus-related Pol polyprotein from transposon TNT 1-94-like beta-barrel" evidence="1">
    <location>
        <begin position="19"/>
        <end position="66"/>
    </location>
</feature>
<dbReference type="InterPro" id="IPR012337">
    <property type="entry name" value="RNaseH-like_sf"/>
</dbReference>
<sequence length="674" mass="75579">MVYVRLPATQHSDQLVLCIVDSGCLKHMTSNLSLLRNFIEKFIGTVRFGNDHFALVTGYGDYVQEFEGDDLLTCSRESNLYTISISELAASSPLGIIHHTSTAQTPQQNGVFEPRNRTLVEVARTVLIFLKTAESLWAEAIVTACFTQNRSIYTLVSDNSAANTLANVNTSSSLSIVIEEDKAPQIVSSSTEQVVSEPNTPVLNENADKLVQEDVAEFDRNVFYYPHQTLVFEEAGSSSTYQDPSNMYEFHQTHHFTDNQTKNHPIKQVIGDPSKPVMTRCQLHTDAEDSGLEIIAYSDADHAGCNKNCKTTSGGIQFLGDKLVSWSSKKQDCITMSTAKAEYVSLSACCAQVIWMRTQLLDYEFRYNKIPMYCDSKSAISISCNLGRNTNLLIFLQKLFQKKSLSIWFTGRAEANGVAEGCWASPNWPNLFHMAQQIIPTAQLVPKLQGIRRCNNYVMLQSIPFSPKCKISRKILLDHPLSYALTANVDVPAVYLQQFLAHGSQMETLDNPFVAPVTIEIIESFMNRVGYQGVVDKRSAFCTKFLAQPWQTMFKLIIADVMEKYPSIPQRHEEDSHSIKYDTLLGKKRKHRAGETSSSRKPLKVTIRQKKQSTPLIPPLGDDLERDEVAEATILSLTLHKISLAAEAQENIVKVQKKLDEEIQKMVEGDECRS</sequence>
<dbReference type="AlphaFoldDB" id="A0A6L2P547"/>
<evidence type="ECO:0000259" key="1">
    <source>
        <dbReference type="Pfam" id="PF22936"/>
    </source>
</evidence>
<dbReference type="Pfam" id="PF22936">
    <property type="entry name" value="Pol_BBD"/>
    <property type="match status" value="1"/>
</dbReference>
<evidence type="ECO:0000313" key="2">
    <source>
        <dbReference type="EMBL" id="GEU92709.1"/>
    </source>
</evidence>
<proteinExistence type="predicted"/>
<organism evidence="2">
    <name type="scientific">Tanacetum cinerariifolium</name>
    <name type="common">Dalmatian daisy</name>
    <name type="synonym">Chrysanthemum cinerariifolium</name>
    <dbReference type="NCBI Taxonomy" id="118510"/>
    <lineage>
        <taxon>Eukaryota</taxon>
        <taxon>Viridiplantae</taxon>
        <taxon>Streptophyta</taxon>
        <taxon>Embryophyta</taxon>
        <taxon>Tracheophyta</taxon>
        <taxon>Spermatophyta</taxon>
        <taxon>Magnoliopsida</taxon>
        <taxon>eudicotyledons</taxon>
        <taxon>Gunneridae</taxon>
        <taxon>Pentapetalae</taxon>
        <taxon>asterids</taxon>
        <taxon>campanulids</taxon>
        <taxon>Asterales</taxon>
        <taxon>Asteraceae</taxon>
        <taxon>Asteroideae</taxon>
        <taxon>Anthemideae</taxon>
        <taxon>Anthemidinae</taxon>
        <taxon>Tanacetum</taxon>
    </lineage>
</organism>
<dbReference type="EMBL" id="BKCJ010010693">
    <property type="protein sequence ID" value="GEU92709.1"/>
    <property type="molecule type" value="Genomic_DNA"/>
</dbReference>
<protein>
    <submittedName>
        <fullName evidence="2">Uncharacterized mitochondrial protein AtMg00810-like</fullName>
    </submittedName>
</protein>
<gene>
    <name evidence="2" type="ORF">Tci_064687</name>
</gene>
<dbReference type="InterPro" id="IPR036397">
    <property type="entry name" value="RNaseH_sf"/>
</dbReference>
<name>A0A6L2P547_TANCI</name>
<accession>A0A6L2P547</accession>
<reference evidence="2" key="1">
    <citation type="journal article" date="2019" name="Sci. Rep.">
        <title>Draft genome of Tanacetum cinerariifolium, the natural source of mosquito coil.</title>
        <authorList>
            <person name="Yamashiro T."/>
            <person name="Shiraishi A."/>
            <person name="Satake H."/>
            <person name="Nakayama K."/>
        </authorList>
    </citation>
    <scope>NUCLEOTIDE SEQUENCE</scope>
</reference>
<comment type="caution">
    <text evidence="2">The sequence shown here is derived from an EMBL/GenBank/DDBJ whole genome shotgun (WGS) entry which is preliminary data.</text>
</comment>
<dbReference type="PANTHER" id="PTHR11439:SF495">
    <property type="entry name" value="REVERSE TRANSCRIPTASE, RNA-DEPENDENT DNA POLYMERASE-RELATED"/>
    <property type="match status" value="1"/>
</dbReference>
<dbReference type="SUPFAM" id="SSF53098">
    <property type="entry name" value="Ribonuclease H-like"/>
    <property type="match status" value="1"/>
</dbReference>
<dbReference type="PANTHER" id="PTHR11439">
    <property type="entry name" value="GAG-POL-RELATED RETROTRANSPOSON"/>
    <property type="match status" value="1"/>
</dbReference>